<reference evidence="1 2" key="1">
    <citation type="submission" date="2024-04" db="EMBL/GenBank/DDBJ databases">
        <title>Tritrichomonas musculus Genome.</title>
        <authorList>
            <person name="Alves-Ferreira E."/>
            <person name="Grigg M."/>
            <person name="Lorenzi H."/>
            <person name="Galac M."/>
        </authorList>
    </citation>
    <scope>NUCLEOTIDE SEQUENCE [LARGE SCALE GENOMIC DNA]</scope>
    <source>
        <strain evidence="1 2">EAF2021</strain>
    </source>
</reference>
<dbReference type="Proteomes" id="UP001470230">
    <property type="component" value="Unassembled WGS sequence"/>
</dbReference>
<keyword evidence="2" id="KW-1185">Reference proteome</keyword>
<evidence type="ECO:0000313" key="1">
    <source>
        <dbReference type="EMBL" id="KAK8900670.1"/>
    </source>
</evidence>
<dbReference type="EMBL" id="JAPFFF010000001">
    <property type="protein sequence ID" value="KAK8900670.1"/>
    <property type="molecule type" value="Genomic_DNA"/>
</dbReference>
<gene>
    <name evidence="1" type="ORF">M9Y10_003000</name>
</gene>
<accession>A0ABR2LBC7</accession>
<proteinExistence type="predicted"/>
<organism evidence="1 2">
    <name type="scientific">Tritrichomonas musculus</name>
    <dbReference type="NCBI Taxonomy" id="1915356"/>
    <lineage>
        <taxon>Eukaryota</taxon>
        <taxon>Metamonada</taxon>
        <taxon>Parabasalia</taxon>
        <taxon>Tritrichomonadida</taxon>
        <taxon>Tritrichomonadidae</taxon>
        <taxon>Tritrichomonas</taxon>
    </lineage>
</organism>
<sequence>MILKICYIPTGEQQKKNSVHISLSLSKMANVEKIDNGETVKKLSVINVVNFEMISMSTWQMTLKLIVQKYVTFQLFSISIQRQRWPSLFSFNVFISISVTNQPHMIQSQII</sequence>
<evidence type="ECO:0000313" key="2">
    <source>
        <dbReference type="Proteomes" id="UP001470230"/>
    </source>
</evidence>
<name>A0ABR2LBC7_9EUKA</name>
<comment type="caution">
    <text evidence="1">The sequence shown here is derived from an EMBL/GenBank/DDBJ whole genome shotgun (WGS) entry which is preliminary data.</text>
</comment>
<protein>
    <submittedName>
        <fullName evidence="1">Uncharacterized protein</fullName>
    </submittedName>
</protein>